<organism evidence="1 2">
    <name type="scientific">Pendulispora albinea</name>
    <dbReference type="NCBI Taxonomy" id="2741071"/>
    <lineage>
        <taxon>Bacteria</taxon>
        <taxon>Pseudomonadati</taxon>
        <taxon>Myxococcota</taxon>
        <taxon>Myxococcia</taxon>
        <taxon>Myxococcales</taxon>
        <taxon>Sorangiineae</taxon>
        <taxon>Pendulisporaceae</taxon>
        <taxon>Pendulispora</taxon>
    </lineage>
</organism>
<dbReference type="Proteomes" id="UP001370348">
    <property type="component" value="Chromosome"/>
</dbReference>
<dbReference type="EMBL" id="CP089984">
    <property type="protein sequence ID" value="WXB19397.1"/>
    <property type="molecule type" value="Genomic_DNA"/>
</dbReference>
<dbReference type="RefSeq" id="WP_394829015.1">
    <property type="nucleotide sequence ID" value="NZ_CP089984.1"/>
</dbReference>
<accession>A0ABZ2MA55</accession>
<protein>
    <submittedName>
        <fullName evidence="1">Carboxypeptidase-like regulatory domain-containing protein</fullName>
    </submittedName>
</protein>
<proteinExistence type="predicted"/>
<sequence>MSSATTVRDARAGWRLCDRYGNVLVLPARAAPEADLSLGERFLLTESDLLYWLSDPLERGVVLDVYEALRGASGWSGFGGDIAGIDAQVVRTILRAVDMGELLVLRPPPPRFQARTAKEAPERPRQEPVTEDWVGLRIVDQNGRPVPGVQYRITLASGATIEGEVDSNGKARIEGLSPGPCSIACPDLDGRAWDLDARG</sequence>
<keyword evidence="2" id="KW-1185">Reference proteome</keyword>
<evidence type="ECO:0000313" key="2">
    <source>
        <dbReference type="Proteomes" id="UP001370348"/>
    </source>
</evidence>
<gene>
    <name evidence="1" type="ORF">LZC94_19470</name>
</gene>
<evidence type="ECO:0000313" key="1">
    <source>
        <dbReference type="EMBL" id="WXB19397.1"/>
    </source>
</evidence>
<reference evidence="1 2" key="1">
    <citation type="submission" date="2021-12" db="EMBL/GenBank/DDBJ databases">
        <title>Discovery of the Pendulisporaceae a myxobacterial family with distinct sporulation behavior and unique specialized metabolism.</title>
        <authorList>
            <person name="Garcia R."/>
            <person name="Popoff A."/>
            <person name="Bader C.D."/>
            <person name="Loehr J."/>
            <person name="Walesch S."/>
            <person name="Walt C."/>
            <person name="Boldt J."/>
            <person name="Bunk B."/>
            <person name="Haeckl F.J.F.P.J."/>
            <person name="Gunesch A.P."/>
            <person name="Birkelbach J."/>
            <person name="Nuebel U."/>
            <person name="Pietschmann T."/>
            <person name="Bach T."/>
            <person name="Mueller R."/>
        </authorList>
    </citation>
    <scope>NUCLEOTIDE SEQUENCE [LARGE SCALE GENOMIC DNA]</scope>
    <source>
        <strain evidence="1 2">MSr11954</strain>
    </source>
</reference>
<name>A0ABZ2MA55_9BACT</name>